<dbReference type="OrthoDB" id="5549748at2759"/>
<evidence type="ECO:0000256" key="1">
    <source>
        <dbReference type="SAM" id="MobiDB-lite"/>
    </source>
</evidence>
<dbReference type="Pfam" id="PF26118">
    <property type="entry name" value="DUF8035"/>
    <property type="match status" value="1"/>
</dbReference>
<protein>
    <recommendedName>
        <fullName evidence="2">DUF8035 domain-containing protein</fullName>
    </recommendedName>
</protein>
<feature type="compositionally biased region" description="Basic and acidic residues" evidence="1">
    <location>
        <begin position="123"/>
        <end position="140"/>
    </location>
</feature>
<evidence type="ECO:0000313" key="4">
    <source>
        <dbReference type="Proteomes" id="UP000054342"/>
    </source>
</evidence>
<dbReference type="HOGENOM" id="CLU_053162_0_0_1"/>
<evidence type="ECO:0000313" key="3">
    <source>
        <dbReference type="EMBL" id="KIW55523.1"/>
    </source>
</evidence>
<gene>
    <name evidence="3" type="ORF">PV05_04259</name>
</gene>
<accession>A0A0D2EJG5</accession>
<feature type="compositionally biased region" description="Basic residues" evidence="1">
    <location>
        <begin position="387"/>
        <end position="398"/>
    </location>
</feature>
<feature type="compositionally biased region" description="Basic and acidic residues" evidence="1">
    <location>
        <begin position="1"/>
        <end position="10"/>
    </location>
</feature>
<feature type="region of interest" description="Disordered" evidence="1">
    <location>
        <begin position="336"/>
        <end position="404"/>
    </location>
</feature>
<sequence>MSRYRADPRYSESNLAYRDPPPQRWDTDRFVREREIRAPPVIDQRPPYDYPPRRQPVYEDQRYYEEERYGPRGATERRYFEEADYYDPRAQRGQMVPYAPDRPARPEAPPRPGILRRQSSLDTFDRRPMRRYEDYDDAYRPQRPNPPRELIPVRAPSPKRSYPRYDERIYDDIRVQDPDYYGDDGFREYREREWLTRRRRNSSPSPDRRTVREEFIEKEEIKEIKEEKPYPRRGKTRMPKRLVNTKVLYELGYPYYEEDERTIIIEKALGPDNIDEIFARSKEYREREVTTTRLIEAPPVETRPRASSGRGDMVYEKTEKIEEFKTVPLAEAPRSVREWDQLSVRSPSPRSHRSHSRRRSRRGSSPGVVKEITVEKKEVIKEVSPARTHRSSNTRRRGSSVSDDTSIIERKIIREGGDEDSNSVHVGPLALVVDRNPRSDRDIKEEIRRLEAERRALRKERRYEREGATEIVRVDRVRDRSPSPRGEVIIERRGDEILEVKKDRRGRSRSTAPSPGIIKAMMATLT</sequence>
<feature type="compositionally biased region" description="Basic and acidic residues" evidence="1">
    <location>
        <begin position="56"/>
        <end position="90"/>
    </location>
</feature>
<dbReference type="EMBL" id="KN847319">
    <property type="protein sequence ID" value="KIW55523.1"/>
    <property type="molecule type" value="Genomic_DNA"/>
</dbReference>
<reference evidence="3 4" key="1">
    <citation type="submission" date="2015-01" db="EMBL/GenBank/DDBJ databases">
        <title>The Genome Sequence of Exophiala xenobiotica CBS118157.</title>
        <authorList>
            <consortium name="The Broad Institute Genomics Platform"/>
            <person name="Cuomo C."/>
            <person name="de Hoog S."/>
            <person name="Gorbushina A."/>
            <person name="Stielow B."/>
            <person name="Teixiera M."/>
            <person name="Abouelleil A."/>
            <person name="Chapman S.B."/>
            <person name="Priest M."/>
            <person name="Young S.K."/>
            <person name="Wortman J."/>
            <person name="Nusbaum C."/>
            <person name="Birren B."/>
        </authorList>
    </citation>
    <scope>NUCLEOTIDE SEQUENCE [LARGE SCALE GENOMIC DNA]</scope>
    <source>
        <strain evidence="3 4">CBS 118157</strain>
    </source>
</reference>
<dbReference type="STRING" id="348802.A0A0D2EJG5"/>
<evidence type="ECO:0000259" key="2">
    <source>
        <dbReference type="Pfam" id="PF26118"/>
    </source>
</evidence>
<feature type="compositionally biased region" description="Basic and acidic residues" evidence="1">
    <location>
        <begin position="372"/>
        <end position="381"/>
    </location>
</feature>
<proteinExistence type="predicted"/>
<feature type="compositionally biased region" description="Basic and acidic residues" evidence="1">
    <location>
        <begin position="25"/>
        <end position="37"/>
    </location>
</feature>
<organism evidence="3 4">
    <name type="scientific">Exophiala xenobiotica</name>
    <dbReference type="NCBI Taxonomy" id="348802"/>
    <lineage>
        <taxon>Eukaryota</taxon>
        <taxon>Fungi</taxon>
        <taxon>Dikarya</taxon>
        <taxon>Ascomycota</taxon>
        <taxon>Pezizomycotina</taxon>
        <taxon>Eurotiomycetes</taxon>
        <taxon>Chaetothyriomycetidae</taxon>
        <taxon>Chaetothyriales</taxon>
        <taxon>Herpotrichiellaceae</taxon>
        <taxon>Exophiala</taxon>
    </lineage>
</organism>
<feature type="compositionally biased region" description="Basic residues" evidence="1">
    <location>
        <begin position="350"/>
        <end position="362"/>
    </location>
</feature>
<feature type="region of interest" description="Disordered" evidence="1">
    <location>
        <begin position="1"/>
        <end position="163"/>
    </location>
</feature>
<keyword evidence="4" id="KW-1185">Reference proteome</keyword>
<dbReference type="RefSeq" id="XP_013316107.1">
    <property type="nucleotide sequence ID" value="XM_013460653.1"/>
</dbReference>
<dbReference type="InterPro" id="IPR058348">
    <property type="entry name" value="DUF8035"/>
</dbReference>
<dbReference type="GeneID" id="25326167"/>
<feature type="domain" description="DUF8035" evidence="2">
    <location>
        <begin position="232"/>
        <end position="287"/>
    </location>
</feature>
<dbReference type="Proteomes" id="UP000054342">
    <property type="component" value="Unassembled WGS sequence"/>
</dbReference>
<dbReference type="AlphaFoldDB" id="A0A0D2EJG5"/>
<name>A0A0D2EJG5_9EURO</name>
<feature type="region of interest" description="Disordered" evidence="1">
    <location>
        <begin position="288"/>
        <end position="314"/>
    </location>
</feature>